<reference evidence="2 3" key="1">
    <citation type="submission" date="2006-10" db="EMBL/GenBank/DDBJ databases">
        <title>Complete sequence of Methanosaeta thermophila PT.</title>
        <authorList>
            <consortium name="US DOE Joint Genome Institute"/>
            <person name="Copeland A."/>
            <person name="Lucas S."/>
            <person name="Lapidus A."/>
            <person name="Barry K."/>
            <person name="Detter J.C."/>
            <person name="Glavina del Rio T."/>
            <person name="Hammon N."/>
            <person name="Israni S."/>
            <person name="Pitluck S."/>
            <person name="Chain P."/>
            <person name="Malfatti S."/>
            <person name="Shin M."/>
            <person name="Vergez L."/>
            <person name="Schmutz J."/>
            <person name="Larimer F."/>
            <person name="Land M."/>
            <person name="Hauser L."/>
            <person name="Kyrpides N."/>
            <person name="Kim E."/>
            <person name="Smith K.S."/>
            <person name="Ingram-Smith C."/>
            <person name="Richardson P."/>
        </authorList>
    </citation>
    <scope>NUCLEOTIDE SEQUENCE [LARGE SCALE GENOMIC DNA]</scope>
    <source>
        <strain evidence="3">DSM 6194 / JCM 14653 / NBRC 101360 / PT</strain>
    </source>
</reference>
<dbReference type="SUPFAM" id="SSF54862">
    <property type="entry name" value="4Fe-4S ferredoxins"/>
    <property type="match status" value="1"/>
</dbReference>
<gene>
    <name evidence="2" type="ordered locus">Mthe_1337</name>
</gene>
<protein>
    <submittedName>
        <fullName evidence="2">4Fe-4S ferredoxin, iron-sulfur binding protein</fullName>
    </submittedName>
</protein>
<dbReference type="Proteomes" id="UP000000674">
    <property type="component" value="Chromosome"/>
</dbReference>
<keyword evidence="3" id="KW-1185">Reference proteome</keyword>
<sequence length="126" mass="14213">MKIDEKKCIGCRACSAISSSISISEDAEMRSITFHPHEDLTDRLIETCPTGAISSALTTESITLAFRMKRCSICGEPFATEREIEHVAALMPARFQKSWLDLCPNCRRDGQRRSHARQCILVRGRR</sequence>
<proteinExistence type="predicted"/>
<dbReference type="STRING" id="349307.Mthe_1337"/>
<name>A0B8T8_METTP</name>
<evidence type="ECO:0000259" key="1">
    <source>
        <dbReference type="PROSITE" id="PS51379"/>
    </source>
</evidence>
<dbReference type="Gene3D" id="3.30.70.20">
    <property type="match status" value="1"/>
</dbReference>
<feature type="domain" description="4Fe-4S ferredoxin-type" evidence="1">
    <location>
        <begin position="1"/>
        <end position="28"/>
    </location>
</feature>
<dbReference type="EMBL" id="CP000477">
    <property type="protein sequence ID" value="ABK15112.1"/>
    <property type="molecule type" value="Genomic_DNA"/>
</dbReference>
<dbReference type="InterPro" id="IPR017896">
    <property type="entry name" value="4Fe4S_Fe-S-bd"/>
</dbReference>
<accession>A0B8T8</accession>
<dbReference type="RefSeq" id="WP_011696504.1">
    <property type="nucleotide sequence ID" value="NC_008553.1"/>
</dbReference>
<dbReference type="AlphaFoldDB" id="A0B8T8"/>
<organism evidence="2 3">
    <name type="scientific">Methanothrix thermoacetophila (strain DSM 6194 / JCM 14653 / NBRC 101360 / PT)</name>
    <name type="common">Methanosaeta thermophila</name>
    <dbReference type="NCBI Taxonomy" id="349307"/>
    <lineage>
        <taxon>Archaea</taxon>
        <taxon>Methanobacteriati</taxon>
        <taxon>Methanobacteriota</taxon>
        <taxon>Stenosarchaea group</taxon>
        <taxon>Methanomicrobia</taxon>
        <taxon>Methanotrichales</taxon>
        <taxon>Methanotrichaceae</taxon>
        <taxon>Methanothrix</taxon>
    </lineage>
</organism>
<evidence type="ECO:0000313" key="3">
    <source>
        <dbReference type="Proteomes" id="UP000000674"/>
    </source>
</evidence>
<dbReference type="PROSITE" id="PS51379">
    <property type="entry name" value="4FE4S_FER_2"/>
    <property type="match status" value="1"/>
</dbReference>
<dbReference type="OrthoDB" id="15347at2157"/>
<dbReference type="GeneID" id="4462142"/>
<dbReference type="KEGG" id="mtp:Mthe_1337"/>
<dbReference type="HOGENOM" id="CLU_146463_0_0_2"/>
<evidence type="ECO:0000313" key="2">
    <source>
        <dbReference type="EMBL" id="ABK15112.1"/>
    </source>
</evidence>